<dbReference type="EMBL" id="JAKZEL010000018">
    <property type="protein sequence ID" value="KAI4535304.1"/>
    <property type="molecule type" value="Genomic_DNA"/>
</dbReference>
<dbReference type="Proteomes" id="UP001214576">
    <property type="component" value="Unassembled WGS sequence"/>
</dbReference>
<protein>
    <submittedName>
        <fullName evidence="2">Uncharacterized protein</fullName>
    </submittedName>
</protein>
<feature type="region of interest" description="Disordered" evidence="1">
    <location>
        <begin position="1"/>
        <end position="23"/>
    </location>
</feature>
<gene>
    <name evidence="2" type="ORF">MG293_014530</name>
</gene>
<proteinExistence type="predicted"/>
<name>A0AAD4TZK0_OVIAM</name>
<evidence type="ECO:0000313" key="2">
    <source>
        <dbReference type="EMBL" id="KAI4535304.1"/>
    </source>
</evidence>
<evidence type="ECO:0000256" key="1">
    <source>
        <dbReference type="SAM" id="MobiDB-lite"/>
    </source>
</evidence>
<evidence type="ECO:0000313" key="3">
    <source>
        <dbReference type="Proteomes" id="UP001214576"/>
    </source>
</evidence>
<sequence length="121" mass="13578">MAPCTEMGRKPTKQLRDYPKEEGVSECEVVCVILKVVPFPPQGGAFLNWFLPSDFIGITELAYCMGSQEVLVVKLPQPSLNIAKKTPEEQYHPIFPNIEAYQVTPKSAFPDYLSSKLFMPP</sequence>
<dbReference type="AlphaFoldDB" id="A0AAD4TZK0"/>
<feature type="compositionally biased region" description="Basic and acidic residues" evidence="1">
    <location>
        <begin position="14"/>
        <end position="23"/>
    </location>
</feature>
<accession>A0AAD4TZK0</accession>
<organism evidence="2 3">
    <name type="scientific">Ovis ammon polii</name>
    <dbReference type="NCBI Taxonomy" id="230172"/>
    <lineage>
        <taxon>Eukaryota</taxon>
        <taxon>Metazoa</taxon>
        <taxon>Chordata</taxon>
        <taxon>Craniata</taxon>
        <taxon>Vertebrata</taxon>
        <taxon>Euteleostomi</taxon>
        <taxon>Mammalia</taxon>
        <taxon>Eutheria</taxon>
        <taxon>Laurasiatheria</taxon>
        <taxon>Artiodactyla</taxon>
        <taxon>Ruminantia</taxon>
        <taxon>Pecora</taxon>
        <taxon>Bovidae</taxon>
        <taxon>Caprinae</taxon>
        <taxon>Ovis</taxon>
    </lineage>
</organism>
<reference evidence="2" key="1">
    <citation type="submission" date="2022-03" db="EMBL/GenBank/DDBJ databases">
        <title>Genomic analyses of argali, domestic sheep and their hybrids provide insights into chromosomal evolution, heterosis and genetic basis of agronomic traits.</title>
        <authorList>
            <person name="Li M."/>
        </authorList>
    </citation>
    <scope>NUCLEOTIDE SEQUENCE</scope>
    <source>
        <strain evidence="2">CAU-MHL-2022a</strain>
        <tissue evidence="2">Skin</tissue>
    </source>
</reference>
<keyword evidence="3" id="KW-1185">Reference proteome</keyword>
<comment type="caution">
    <text evidence="2">The sequence shown here is derived from an EMBL/GenBank/DDBJ whole genome shotgun (WGS) entry which is preliminary data.</text>
</comment>